<name>A0A0F9GZR7_9ZZZZ</name>
<comment type="caution">
    <text evidence="3">The sequence shown here is derived from an EMBL/GenBank/DDBJ whole genome shotgun (WGS) entry which is preliminary data.</text>
</comment>
<evidence type="ECO:0000259" key="2">
    <source>
        <dbReference type="Pfam" id="PF07238"/>
    </source>
</evidence>
<accession>A0A0F9GZR7</accession>
<feature type="domain" description="PilZ" evidence="2">
    <location>
        <begin position="96"/>
        <end position="191"/>
    </location>
</feature>
<evidence type="ECO:0000313" key="3">
    <source>
        <dbReference type="EMBL" id="KKL96201.1"/>
    </source>
</evidence>
<reference evidence="3" key="1">
    <citation type="journal article" date="2015" name="Nature">
        <title>Complex archaea that bridge the gap between prokaryotes and eukaryotes.</title>
        <authorList>
            <person name="Spang A."/>
            <person name="Saw J.H."/>
            <person name="Jorgensen S.L."/>
            <person name="Zaremba-Niedzwiedzka K."/>
            <person name="Martijn J."/>
            <person name="Lind A.E."/>
            <person name="van Eijk R."/>
            <person name="Schleper C."/>
            <person name="Guy L."/>
            <person name="Ettema T.J."/>
        </authorList>
    </citation>
    <scope>NUCLEOTIDE SEQUENCE</scope>
</reference>
<dbReference type="EMBL" id="LAZR01018494">
    <property type="protein sequence ID" value="KKL96201.1"/>
    <property type="molecule type" value="Genomic_DNA"/>
</dbReference>
<feature type="transmembrane region" description="Helical" evidence="1">
    <location>
        <begin position="38"/>
        <end position="59"/>
    </location>
</feature>
<gene>
    <name evidence="3" type="ORF">LCGC14_1846870</name>
</gene>
<dbReference type="GO" id="GO:0035438">
    <property type="term" value="F:cyclic-di-GMP binding"/>
    <property type="evidence" value="ECO:0007669"/>
    <property type="project" value="InterPro"/>
</dbReference>
<keyword evidence="1" id="KW-0812">Transmembrane</keyword>
<proteinExistence type="predicted"/>
<keyword evidence="1" id="KW-0472">Membrane</keyword>
<sequence>MRKVRLQLFQLFLAIFIIYALLYDFPKGILLVRLYQDLILSLYQNLLVSFLCLVCMFLIEKRKKAPDGVVDIPTYREPNLPVVFNSKRGQLHIDKEKREHVRRSVDIPVEFIVQERLYQGRIKNINKEGWIRIGNVNKGGVFVETEISFSIEQNISMTYQSPSFGKENRIGKIVGISPQGIGVKFQRLRKNKNHSGDTI</sequence>
<dbReference type="InterPro" id="IPR009875">
    <property type="entry name" value="PilZ_domain"/>
</dbReference>
<evidence type="ECO:0000256" key="1">
    <source>
        <dbReference type="SAM" id="Phobius"/>
    </source>
</evidence>
<organism evidence="3">
    <name type="scientific">marine sediment metagenome</name>
    <dbReference type="NCBI Taxonomy" id="412755"/>
    <lineage>
        <taxon>unclassified sequences</taxon>
        <taxon>metagenomes</taxon>
        <taxon>ecological metagenomes</taxon>
    </lineage>
</organism>
<dbReference type="Pfam" id="PF07238">
    <property type="entry name" value="PilZ"/>
    <property type="match status" value="1"/>
</dbReference>
<protein>
    <recommendedName>
        <fullName evidence="2">PilZ domain-containing protein</fullName>
    </recommendedName>
</protein>
<dbReference type="AlphaFoldDB" id="A0A0F9GZR7"/>
<keyword evidence="1" id="KW-1133">Transmembrane helix</keyword>